<name>A2EYV5_TRIV3</name>
<proteinExistence type="predicted"/>
<evidence type="ECO:0000313" key="2">
    <source>
        <dbReference type="Proteomes" id="UP000001542"/>
    </source>
</evidence>
<dbReference type="VEuPathDB" id="TrichDB:TVAGG3_0254530"/>
<reference evidence="1" key="2">
    <citation type="journal article" date="2007" name="Science">
        <title>Draft genome sequence of the sexually transmitted pathogen Trichomonas vaginalis.</title>
        <authorList>
            <person name="Carlton J.M."/>
            <person name="Hirt R.P."/>
            <person name="Silva J.C."/>
            <person name="Delcher A.L."/>
            <person name="Schatz M."/>
            <person name="Zhao Q."/>
            <person name="Wortman J.R."/>
            <person name="Bidwell S.L."/>
            <person name="Alsmark U.C.M."/>
            <person name="Besteiro S."/>
            <person name="Sicheritz-Ponten T."/>
            <person name="Noel C.J."/>
            <person name="Dacks J.B."/>
            <person name="Foster P.G."/>
            <person name="Simillion C."/>
            <person name="Van de Peer Y."/>
            <person name="Miranda-Saavedra D."/>
            <person name="Barton G.J."/>
            <person name="Westrop G.D."/>
            <person name="Mueller S."/>
            <person name="Dessi D."/>
            <person name="Fiori P.L."/>
            <person name="Ren Q."/>
            <person name="Paulsen I."/>
            <person name="Zhang H."/>
            <person name="Bastida-Corcuera F.D."/>
            <person name="Simoes-Barbosa A."/>
            <person name="Brown M.T."/>
            <person name="Hayes R.D."/>
            <person name="Mukherjee M."/>
            <person name="Okumura C.Y."/>
            <person name="Schneider R."/>
            <person name="Smith A.J."/>
            <person name="Vanacova S."/>
            <person name="Villalvazo M."/>
            <person name="Haas B.J."/>
            <person name="Pertea M."/>
            <person name="Feldblyum T.V."/>
            <person name="Utterback T.R."/>
            <person name="Shu C.L."/>
            <person name="Osoegawa K."/>
            <person name="de Jong P.J."/>
            <person name="Hrdy I."/>
            <person name="Horvathova L."/>
            <person name="Zubacova Z."/>
            <person name="Dolezal P."/>
            <person name="Malik S.B."/>
            <person name="Logsdon J.M. Jr."/>
            <person name="Henze K."/>
            <person name="Gupta A."/>
            <person name="Wang C.C."/>
            <person name="Dunne R.L."/>
            <person name="Upcroft J.A."/>
            <person name="Upcroft P."/>
            <person name="White O."/>
            <person name="Salzberg S.L."/>
            <person name="Tang P."/>
            <person name="Chiu C.-H."/>
            <person name="Lee Y.-S."/>
            <person name="Embley T.M."/>
            <person name="Coombs G.H."/>
            <person name="Mottram J.C."/>
            <person name="Tachezy J."/>
            <person name="Fraser-Liggett C.M."/>
            <person name="Johnson P.J."/>
        </authorList>
    </citation>
    <scope>NUCLEOTIDE SEQUENCE [LARGE SCALE GENOMIC DNA]</scope>
    <source>
        <strain evidence="1">G3</strain>
    </source>
</reference>
<dbReference type="Proteomes" id="UP000001542">
    <property type="component" value="Unassembled WGS sequence"/>
</dbReference>
<organism evidence="1 2">
    <name type="scientific">Trichomonas vaginalis (strain ATCC PRA-98 / G3)</name>
    <dbReference type="NCBI Taxonomy" id="412133"/>
    <lineage>
        <taxon>Eukaryota</taxon>
        <taxon>Metamonada</taxon>
        <taxon>Parabasalia</taxon>
        <taxon>Trichomonadida</taxon>
        <taxon>Trichomonadidae</taxon>
        <taxon>Trichomonas</taxon>
    </lineage>
</organism>
<reference evidence="1" key="1">
    <citation type="submission" date="2006-10" db="EMBL/GenBank/DDBJ databases">
        <authorList>
            <person name="Amadeo P."/>
            <person name="Zhao Q."/>
            <person name="Wortman J."/>
            <person name="Fraser-Liggett C."/>
            <person name="Carlton J."/>
        </authorList>
    </citation>
    <scope>NUCLEOTIDE SEQUENCE</scope>
    <source>
        <strain evidence="1">G3</strain>
    </source>
</reference>
<dbReference type="EMBL" id="DS113544">
    <property type="protein sequence ID" value="EAY02174.1"/>
    <property type="molecule type" value="Genomic_DNA"/>
</dbReference>
<gene>
    <name evidence="1" type="ORF">TVAG_213740</name>
</gene>
<keyword evidence="2" id="KW-1185">Reference proteome</keyword>
<dbReference type="KEGG" id="tva:4760006"/>
<dbReference type="RefSeq" id="XP_001330577.1">
    <property type="nucleotide sequence ID" value="XM_001330541.1"/>
</dbReference>
<dbReference type="OrthoDB" id="10587119at2759"/>
<dbReference type="InParanoid" id="A2EYV5"/>
<accession>A2EYV5</accession>
<evidence type="ECO:0000313" key="1">
    <source>
        <dbReference type="EMBL" id="EAY02174.1"/>
    </source>
</evidence>
<protein>
    <submittedName>
        <fullName evidence="1">Uncharacterized protein</fullName>
    </submittedName>
</protein>
<sequence length="173" mass="20806">MEQVKKGKLIIIKRDPPKNRTSDDYSEFRKKMDDRRRKVGKLYSYVENFLNSFPKLKRRTDIMHLAIKISERLHIPIDRNAKRLNEPLICWFCENWFQVYKYILPVYIEMYAQPETQNSNVQNLGKDQDFQRLDQEIQKIMQEIGDMDQFNLDENIDKITRSVSSDIPSQNDQ</sequence>
<dbReference type="VEuPathDB" id="TrichDB:TVAG_213740"/>
<dbReference type="AlphaFoldDB" id="A2EYV5"/>